<dbReference type="Pfam" id="PF10593">
    <property type="entry name" value="Z1"/>
    <property type="match status" value="1"/>
</dbReference>
<dbReference type="AlphaFoldDB" id="A0A6I1GJ74"/>
<sequence length="613" mass="69151">MSVNYLDNYLDKIKNEGNIELAESIRKTTESFDEKYLANYSFASHEVGLLFGNVQSGKTGQMFGIMCQAAMNGFYAFLLLTTDNTVLQQQTLNRVKRDLTDFLVCDETDSGLFIDNQLQKPVVVVLKKNYRVLRLWANVFNTTQFMQGNALFIVDDEADAASLNTLVNKDKQSSINKYISSIKDEGMCSIYLQVTGTPQSLLLQTAQSGFKPNFTHYFEPGKSYLGGDFFFPPSGKPDCVTYLTPSKTMTRQVVLRHLAVSAQLLGTGSVVSNCLLHPSVRQNVHEKFAKEVREALDWCRDNADGELVSELQKIYATLTPSKNELLGFDDLYSAVKDLLADKDLKVLIMNGKYDVTEDDYKTGCNFIIGGNTLGRGVTFPTLQTIYYTRLAKEPQADTMWQHSRMFGYDRDPGMMMVYIPQELYKLFSDINATNNSIISQIKQGIEPKIYYPEGLSPTRGVVLDERHVNVLSGGTNYYPSDPDNSTIEEITKLLAGFSDETTYYKVSLKLIENLLDHIIPSSEFRLSTFESILRMMLADNPGEQGILVVRRNRDVAQWTGALLSPNDWKISNSFPGHVVLTMYQVTGTKGWHGKKLWIPNIKLPNGKVYYDEH</sequence>
<dbReference type="InterPro" id="IPR018310">
    <property type="entry name" value="Put_endonuclease_Z1-dom"/>
</dbReference>
<evidence type="ECO:0000313" key="2">
    <source>
        <dbReference type="EMBL" id="KAB7789676.1"/>
    </source>
</evidence>
<keyword evidence="2" id="KW-0540">Nuclease</keyword>
<protein>
    <submittedName>
        <fullName evidence="2">Restriction endonuclease CglIIR</fullName>
    </submittedName>
</protein>
<keyword evidence="2" id="KW-0378">Hydrolase</keyword>
<evidence type="ECO:0000259" key="1">
    <source>
        <dbReference type="Pfam" id="PF10593"/>
    </source>
</evidence>
<reference evidence="2 3" key="1">
    <citation type="submission" date="2019-09" db="EMBL/GenBank/DDBJ databases">
        <title>Characterization of the phylogenetic diversity of two novel species belonging to the genus Bifidobacterium: Bifidobacterium cebidarum sp. nov. and Bifidobacterium leontopitheci sp. nov.</title>
        <authorList>
            <person name="Lugli G.A."/>
            <person name="Duranti S."/>
            <person name="Milani C."/>
            <person name="Turroni F."/>
            <person name="Ventura M."/>
        </authorList>
    </citation>
    <scope>NUCLEOTIDE SEQUENCE [LARGE SCALE GENOMIC DNA]</scope>
    <source>
        <strain evidence="2 3">LMG 31471</strain>
    </source>
</reference>
<proteinExistence type="predicted"/>
<keyword evidence="3" id="KW-1185">Reference proteome</keyword>
<keyword evidence="2" id="KW-0255">Endonuclease</keyword>
<gene>
    <name evidence="2" type="ORF">F7D09_1810</name>
</gene>
<accession>A0A6I1GJ74</accession>
<dbReference type="GO" id="GO:0004519">
    <property type="term" value="F:endonuclease activity"/>
    <property type="evidence" value="ECO:0007669"/>
    <property type="project" value="UniProtKB-KW"/>
</dbReference>
<dbReference type="Proteomes" id="UP000441772">
    <property type="component" value="Unassembled WGS sequence"/>
</dbReference>
<evidence type="ECO:0000313" key="3">
    <source>
        <dbReference type="Proteomes" id="UP000441772"/>
    </source>
</evidence>
<name>A0A6I1GJ74_9BIFI</name>
<feature type="domain" description="Putative endonuclease Z1" evidence="1">
    <location>
        <begin position="270"/>
        <end position="445"/>
    </location>
</feature>
<dbReference type="InterPro" id="IPR027417">
    <property type="entry name" value="P-loop_NTPase"/>
</dbReference>
<dbReference type="EMBL" id="WBVT01000036">
    <property type="protein sequence ID" value="KAB7789676.1"/>
    <property type="molecule type" value="Genomic_DNA"/>
</dbReference>
<comment type="caution">
    <text evidence="2">The sequence shown here is derived from an EMBL/GenBank/DDBJ whole genome shotgun (WGS) entry which is preliminary data.</text>
</comment>
<organism evidence="2 3">
    <name type="scientific">Bifidobacterium leontopitheci</name>
    <dbReference type="NCBI Taxonomy" id="2650774"/>
    <lineage>
        <taxon>Bacteria</taxon>
        <taxon>Bacillati</taxon>
        <taxon>Actinomycetota</taxon>
        <taxon>Actinomycetes</taxon>
        <taxon>Bifidobacteriales</taxon>
        <taxon>Bifidobacteriaceae</taxon>
        <taxon>Bifidobacterium</taxon>
    </lineage>
</organism>
<dbReference type="SUPFAM" id="SSF52540">
    <property type="entry name" value="P-loop containing nucleoside triphosphate hydrolases"/>
    <property type="match status" value="1"/>
</dbReference>